<comment type="similarity">
    <text evidence="1">Belongs to the 'GDXG' lipolytic enzyme family.</text>
</comment>
<keyword evidence="6" id="KW-1185">Reference proteome</keyword>
<dbReference type="SUPFAM" id="SSF53474">
    <property type="entry name" value="alpha/beta-Hydrolases"/>
    <property type="match status" value="1"/>
</dbReference>
<evidence type="ECO:0000256" key="1">
    <source>
        <dbReference type="ARBA" id="ARBA00010515"/>
    </source>
</evidence>
<evidence type="ECO:0000313" key="5">
    <source>
        <dbReference type="EMBL" id="KAF2791280.1"/>
    </source>
</evidence>
<dbReference type="InterPro" id="IPR050300">
    <property type="entry name" value="GDXG_lipolytic_enzyme"/>
</dbReference>
<dbReference type="PANTHER" id="PTHR48081:SF3">
    <property type="entry name" value="ALPHA_BETA HYDROLASE FOLD-3 DOMAIN-CONTAINING PROTEIN"/>
    <property type="match status" value="1"/>
</dbReference>
<evidence type="ECO:0000259" key="4">
    <source>
        <dbReference type="Pfam" id="PF07859"/>
    </source>
</evidence>
<sequence>MSLHTTAATRFDSFNLYRTSYKKIGDHDIEVNVLVPKGITSGTHPLLVKWHGGGLTAGTAAYPDWFSAFLVPFLHRNNSITVLPNYRLAPEHTGNDILEDIADFWTWFRSSLPAYVASKKPSIKLDFSKVLVSGDSAGGWLALQSILSLPQSTIKACLIQYPVTNAFPTSPDDTPSGQAIPSKEILDEFLTGMVPGTIISSAIPPARSWMSAMLRAHGRWDEFFGKGKHLMPDTRLEDAKFFVPTYIIHGKDDSVVPLKWTHAFVEKAKNLFPETRFKLVTPPGDHGFDEEIYEENEPWLRELLKEVEEGWMV</sequence>
<dbReference type="PROSITE" id="PS01174">
    <property type="entry name" value="LIPASE_GDXG_SER"/>
    <property type="match status" value="1"/>
</dbReference>
<keyword evidence="2 5" id="KW-0378">Hydrolase</keyword>
<dbReference type="OrthoDB" id="19653at2759"/>
<feature type="domain" description="Alpha/beta hydrolase fold-3" evidence="4">
    <location>
        <begin position="48"/>
        <end position="174"/>
    </location>
</feature>
<dbReference type="Pfam" id="PF07859">
    <property type="entry name" value="Abhydrolase_3"/>
    <property type="match status" value="1"/>
</dbReference>
<dbReference type="PRINTS" id="PR00111">
    <property type="entry name" value="ABHYDROLASE"/>
</dbReference>
<proteinExistence type="inferred from homology"/>
<gene>
    <name evidence="5" type="ORF">K505DRAFT_409317</name>
</gene>
<name>A0A6A6X450_9PLEO</name>
<evidence type="ECO:0000256" key="3">
    <source>
        <dbReference type="PROSITE-ProRule" id="PRU10038"/>
    </source>
</evidence>
<reference evidence="5" key="1">
    <citation type="journal article" date="2020" name="Stud. Mycol.">
        <title>101 Dothideomycetes genomes: a test case for predicting lifestyles and emergence of pathogens.</title>
        <authorList>
            <person name="Haridas S."/>
            <person name="Albert R."/>
            <person name="Binder M."/>
            <person name="Bloem J."/>
            <person name="Labutti K."/>
            <person name="Salamov A."/>
            <person name="Andreopoulos B."/>
            <person name="Baker S."/>
            <person name="Barry K."/>
            <person name="Bills G."/>
            <person name="Bluhm B."/>
            <person name="Cannon C."/>
            <person name="Castanera R."/>
            <person name="Culley D."/>
            <person name="Daum C."/>
            <person name="Ezra D."/>
            <person name="Gonzalez J."/>
            <person name="Henrissat B."/>
            <person name="Kuo A."/>
            <person name="Liang C."/>
            <person name="Lipzen A."/>
            <person name="Lutzoni F."/>
            <person name="Magnuson J."/>
            <person name="Mondo S."/>
            <person name="Nolan M."/>
            <person name="Ohm R."/>
            <person name="Pangilinan J."/>
            <person name="Park H.-J."/>
            <person name="Ramirez L."/>
            <person name="Alfaro M."/>
            <person name="Sun H."/>
            <person name="Tritt A."/>
            <person name="Yoshinaga Y."/>
            <person name="Zwiers L.-H."/>
            <person name="Turgeon B."/>
            <person name="Goodwin S."/>
            <person name="Spatafora J."/>
            <person name="Crous P."/>
            <person name="Grigoriev I."/>
        </authorList>
    </citation>
    <scope>NUCLEOTIDE SEQUENCE</scope>
    <source>
        <strain evidence="5">CBS 109.77</strain>
    </source>
</reference>
<protein>
    <submittedName>
        <fullName evidence="5">Alpha/beta-hydrolase</fullName>
    </submittedName>
</protein>
<feature type="active site" evidence="3">
    <location>
        <position position="136"/>
    </location>
</feature>
<dbReference type="PANTHER" id="PTHR48081">
    <property type="entry name" value="AB HYDROLASE SUPERFAMILY PROTEIN C4A8.06C"/>
    <property type="match status" value="1"/>
</dbReference>
<dbReference type="InterPro" id="IPR013094">
    <property type="entry name" value="AB_hydrolase_3"/>
</dbReference>
<dbReference type="EMBL" id="MU002027">
    <property type="protein sequence ID" value="KAF2791280.1"/>
    <property type="molecule type" value="Genomic_DNA"/>
</dbReference>
<dbReference type="AlphaFoldDB" id="A0A6A6X450"/>
<organism evidence="5 6">
    <name type="scientific">Melanomma pulvis-pyrius CBS 109.77</name>
    <dbReference type="NCBI Taxonomy" id="1314802"/>
    <lineage>
        <taxon>Eukaryota</taxon>
        <taxon>Fungi</taxon>
        <taxon>Dikarya</taxon>
        <taxon>Ascomycota</taxon>
        <taxon>Pezizomycotina</taxon>
        <taxon>Dothideomycetes</taxon>
        <taxon>Pleosporomycetidae</taxon>
        <taxon>Pleosporales</taxon>
        <taxon>Melanommataceae</taxon>
        <taxon>Melanomma</taxon>
    </lineage>
</organism>
<dbReference type="InterPro" id="IPR033140">
    <property type="entry name" value="Lipase_GDXG_put_SER_AS"/>
</dbReference>
<evidence type="ECO:0000256" key="2">
    <source>
        <dbReference type="ARBA" id="ARBA00022801"/>
    </source>
</evidence>
<accession>A0A6A6X450</accession>
<dbReference type="Gene3D" id="3.40.50.1820">
    <property type="entry name" value="alpha/beta hydrolase"/>
    <property type="match status" value="1"/>
</dbReference>
<dbReference type="InterPro" id="IPR000073">
    <property type="entry name" value="AB_hydrolase_1"/>
</dbReference>
<dbReference type="InterPro" id="IPR029058">
    <property type="entry name" value="AB_hydrolase_fold"/>
</dbReference>
<dbReference type="Proteomes" id="UP000799757">
    <property type="component" value="Unassembled WGS sequence"/>
</dbReference>
<evidence type="ECO:0000313" key="6">
    <source>
        <dbReference type="Proteomes" id="UP000799757"/>
    </source>
</evidence>
<dbReference type="GO" id="GO:0016787">
    <property type="term" value="F:hydrolase activity"/>
    <property type="evidence" value="ECO:0007669"/>
    <property type="project" value="UniProtKB-KW"/>
</dbReference>